<evidence type="ECO:0000256" key="1">
    <source>
        <dbReference type="SAM" id="Phobius"/>
    </source>
</evidence>
<feature type="transmembrane region" description="Helical" evidence="1">
    <location>
        <begin position="59"/>
        <end position="83"/>
    </location>
</feature>
<dbReference type="AlphaFoldDB" id="A0A9P7UWB0"/>
<keyword evidence="1" id="KW-1133">Transmembrane helix</keyword>
<keyword evidence="1" id="KW-0812">Transmembrane</keyword>
<proteinExistence type="predicted"/>
<evidence type="ECO:0000313" key="2">
    <source>
        <dbReference type="EMBL" id="KAG7095269.1"/>
    </source>
</evidence>
<dbReference type="KEGG" id="more:E1B28_006042"/>
<reference evidence="2" key="1">
    <citation type="journal article" date="2021" name="Genome Biol. Evol.">
        <title>The assembled and annotated genome of the fairy-ring fungus Marasmius oreades.</title>
        <authorList>
            <person name="Hiltunen M."/>
            <person name="Ament-Velasquez S.L."/>
            <person name="Johannesson H."/>
        </authorList>
    </citation>
    <scope>NUCLEOTIDE SEQUENCE</scope>
    <source>
        <strain evidence="2">03SP1</strain>
    </source>
</reference>
<dbReference type="OrthoDB" id="2560085at2759"/>
<sequence length="218" mass="23950">MDVPPLRLPRLISLFLALSWGIIAGSVGLNALIKSNQSKSKLRRLLPANTRLDVDTDDAFQSGVVITTVSALIVVLCTIYIVLLGSSFSKNPRLARVSKASDSILFIQWVTLAFCAAWLFATQIPFTVFFANNSAKVRASIGSFTFSQDEITVFERLLGVSPVYRNIDYLRLLAILPWFTILFTAIAAVICFLASRRMGTVVDSLNKGKPEESAQTSQ</sequence>
<dbReference type="EMBL" id="CM032183">
    <property type="protein sequence ID" value="KAG7095269.1"/>
    <property type="molecule type" value="Genomic_DNA"/>
</dbReference>
<name>A0A9P7UWB0_9AGAR</name>
<comment type="caution">
    <text evidence="2">The sequence shown here is derived from an EMBL/GenBank/DDBJ whole genome shotgun (WGS) entry which is preliminary data.</text>
</comment>
<evidence type="ECO:0000313" key="3">
    <source>
        <dbReference type="Proteomes" id="UP001049176"/>
    </source>
</evidence>
<protein>
    <submittedName>
        <fullName evidence="2">Uncharacterized protein</fullName>
    </submittedName>
</protein>
<accession>A0A9P7UWB0</accession>
<keyword evidence="1" id="KW-0472">Membrane</keyword>
<dbReference type="Proteomes" id="UP001049176">
    <property type="component" value="Chromosome 3"/>
</dbReference>
<feature type="transmembrane region" description="Helical" evidence="1">
    <location>
        <begin position="12"/>
        <end position="33"/>
    </location>
</feature>
<dbReference type="GeneID" id="66075118"/>
<keyword evidence="3" id="KW-1185">Reference proteome</keyword>
<organism evidence="2 3">
    <name type="scientific">Marasmius oreades</name>
    <name type="common">fairy-ring Marasmius</name>
    <dbReference type="NCBI Taxonomy" id="181124"/>
    <lineage>
        <taxon>Eukaryota</taxon>
        <taxon>Fungi</taxon>
        <taxon>Dikarya</taxon>
        <taxon>Basidiomycota</taxon>
        <taxon>Agaricomycotina</taxon>
        <taxon>Agaricomycetes</taxon>
        <taxon>Agaricomycetidae</taxon>
        <taxon>Agaricales</taxon>
        <taxon>Marasmiineae</taxon>
        <taxon>Marasmiaceae</taxon>
        <taxon>Marasmius</taxon>
    </lineage>
</organism>
<feature type="transmembrane region" description="Helical" evidence="1">
    <location>
        <begin position="169"/>
        <end position="194"/>
    </location>
</feature>
<gene>
    <name evidence="2" type="ORF">E1B28_006042</name>
</gene>
<dbReference type="RefSeq" id="XP_043011739.1">
    <property type="nucleotide sequence ID" value="XM_043150649.1"/>
</dbReference>
<feature type="transmembrane region" description="Helical" evidence="1">
    <location>
        <begin position="104"/>
        <end position="121"/>
    </location>
</feature>